<dbReference type="InterPro" id="IPR016032">
    <property type="entry name" value="Sig_transdc_resp-reg_C-effctor"/>
</dbReference>
<organism evidence="3">
    <name type="scientific">Schizophyllum commune (strain H4-8 / FGSC 9210)</name>
    <name type="common">Split gill fungus</name>
    <dbReference type="NCBI Taxonomy" id="578458"/>
    <lineage>
        <taxon>Eukaryota</taxon>
        <taxon>Fungi</taxon>
        <taxon>Dikarya</taxon>
        <taxon>Basidiomycota</taxon>
        <taxon>Agaricomycotina</taxon>
        <taxon>Agaricomycetes</taxon>
        <taxon>Agaricomycetidae</taxon>
        <taxon>Agaricales</taxon>
        <taxon>Schizophyllaceae</taxon>
        <taxon>Schizophyllum</taxon>
    </lineage>
</organism>
<dbReference type="GO" id="GO:0003677">
    <property type="term" value="F:DNA binding"/>
    <property type="evidence" value="ECO:0007669"/>
    <property type="project" value="InterPro"/>
</dbReference>
<dbReference type="InterPro" id="IPR036388">
    <property type="entry name" value="WH-like_DNA-bd_sf"/>
</dbReference>
<reference evidence="2 3" key="1">
    <citation type="journal article" date="2010" name="Nat. Biotechnol.">
        <title>Genome sequence of the model mushroom Schizophyllum commune.</title>
        <authorList>
            <person name="Ohm R.A."/>
            <person name="de Jong J.F."/>
            <person name="Lugones L.G."/>
            <person name="Aerts A."/>
            <person name="Kothe E."/>
            <person name="Stajich J.E."/>
            <person name="de Vries R.P."/>
            <person name="Record E."/>
            <person name="Levasseur A."/>
            <person name="Baker S.E."/>
            <person name="Bartholomew K.A."/>
            <person name="Coutinho P.M."/>
            <person name="Erdmann S."/>
            <person name="Fowler T.J."/>
            <person name="Gathman A.C."/>
            <person name="Lombard V."/>
            <person name="Henrissat B."/>
            <person name="Knabe N."/>
            <person name="Kuees U."/>
            <person name="Lilly W.W."/>
            <person name="Lindquist E."/>
            <person name="Lucas S."/>
            <person name="Magnuson J.K."/>
            <person name="Piumi F."/>
            <person name="Raudaskoski M."/>
            <person name="Salamov A."/>
            <person name="Schmutz J."/>
            <person name="Schwarze F.W.M.R."/>
            <person name="vanKuyk P.A."/>
            <person name="Horton J.S."/>
            <person name="Grigoriev I.V."/>
            <person name="Woesten H.A.B."/>
        </authorList>
    </citation>
    <scope>NUCLEOTIDE SEQUENCE [LARGE SCALE GENOMIC DNA]</scope>
    <source>
        <strain evidence="3">H4-8 / FGSC 9210</strain>
    </source>
</reference>
<sequence length="673" mass="73580">MDHTDTISPRLRPPSSRAVHPPLSAALSQKTRTVRKARKNLTREERAQIRWMNARGFSYSKIADIHDISVSTVRNAVENVIYSRPDNASEDDQYLDAEFLAKYLPEVEASSAATGPSHASDPKVSTGNGASSGSGFDASSLGSVKSVKLTLSGEGANNGSGGRASLGRSPRRANPYTRRSVSTGVSRGVGPEPQSISASASAPMPRNGRLAEADANGPSSQLSRITTSFSIPDTQSPASRSPSMADTMASSPHVAMPSERSAGSPPNASPAPRATPRPLDPENVVFFRDFLSNLDVDLTRFQTDLIANNLGCARHVLPLRSWTSHELYDLLKEAIPGMSPLERYVLVQGMRAMDDNGRKNPSTIRRLREDPSANAQLQSRVDANRFLNLIGFGFETQNLDTMYKIILISSWPPEVIHAFIVEDIPEIPPVSRYVLVHGLRTLWTHLQEVGEWTAPSNSELLPVRTPPRYLSTFLAALDYDMSEYEGFLVERGLDSLHIITAVRRWPAGDLHAMLRDVYPDLPVVKRYVLVHGIRACRDDGVYEKSARRVALDASPDAWARPAFAFLASLAHDLSGYLATLAKVNLGTLGQLAALSDWDGDELHGLLKEAVPELSVTHRFILVKGVKGIPLNAVYIIPIRDASYENESGIFGQIIRWPASADSTDGHHVVHFIR</sequence>
<dbReference type="EMBL" id="GL377321">
    <property type="protein sequence ID" value="EFI91022.1"/>
    <property type="molecule type" value="Genomic_DNA"/>
</dbReference>
<dbReference type="GeneID" id="9588404"/>
<evidence type="ECO:0000313" key="2">
    <source>
        <dbReference type="EMBL" id="EFI91022.1"/>
    </source>
</evidence>
<dbReference type="KEGG" id="scm:SCHCO_02666150"/>
<feature type="region of interest" description="Disordered" evidence="1">
    <location>
        <begin position="152"/>
        <end position="280"/>
    </location>
</feature>
<evidence type="ECO:0000256" key="1">
    <source>
        <dbReference type="SAM" id="MobiDB-lite"/>
    </source>
</evidence>
<dbReference type="RefSeq" id="XP_003025925.1">
    <property type="nucleotide sequence ID" value="XM_003025879.1"/>
</dbReference>
<accession>D8QM88</accession>
<dbReference type="Gene3D" id="1.10.10.10">
    <property type="entry name" value="Winged helix-like DNA-binding domain superfamily/Winged helix DNA-binding domain"/>
    <property type="match status" value="1"/>
</dbReference>
<feature type="compositionally biased region" description="Polar residues" evidence="1">
    <location>
        <begin position="217"/>
        <end position="250"/>
    </location>
</feature>
<dbReference type="AlphaFoldDB" id="D8QM88"/>
<dbReference type="HOGENOM" id="CLU_408344_0_0_1"/>
<dbReference type="Proteomes" id="UP000007431">
    <property type="component" value="Unassembled WGS sequence"/>
</dbReference>
<dbReference type="SUPFAM" id="SSF46894">
    <property type="entry name" value="C-terminal effector domain of the bipartite response regulators"/>
    <property type="match status" value="1"/>
</dbReference>
<gene>
    <name evidence="2" type="ORF">SCHCODRAFT_238906</name>
</gene>
<dbReference type="VEuPathDB" id="FungiDB:SCHCODRAFT_02666150"/>
<feature type="region of interest" description="Disordered" evidence="1">
    <location>
        <begin position="112"/>
        <end position="137"/>
    </location>
</feature>
<feature type="region of interest" description="Disordered" evidence="1">
    <location>
        <begin position="1"/>
        <end position="21"/>
    </location>
</feature>
<keyword evidence="3" id="KW-1185">Reference proteome</keyword>
<dbReference type="GO" id="GO:0006355">
    <property type="term" value="P:regulation of DNA-templated transcription"/>
    <property type="evidence" value="ECO:0007669"/>
    <property type="project" value="InterPro"/>
</dbReference>
<dbReference type="OrthoDB" id="3051543at2759"/>
<evidence type="ECO:0000313" key="3">
    <source>
        <dbReference type="Proteomes" id="UP000007431"/>
    </source>
</evidence>
<name>D8QM88_SCHCM</name>
<proteinExistence type="predicted"/>
<dbReference type="InParanoid" id="D8QM88"/>
<protein>
    <submittedName>
        <fullName evidence="2">Uncharacterized protein</fullName>
    </submittedName>
</protein>
<feature type="compositionally biased region" description="Low complexity" evidence="1">
    <location>
        <begin position="127"/>
        <end position="137"/>
    </location>
</feature>